<reference evidence="2" key="1">
    <citation type="submission" date="2017-07" db="EMBL/GenBank/DDBJ databases">
        <authorList>
            <person name="Mikheyev A."/>
            <person name="Grau M."/>
        </authorList>
    </citation>
    <scope>NUCLEOTIDE SEQUENCE</scope>
    <source>
        <tissue evidence="2">Venom_gland</tissue>
    </source>
</reference>
<evidence type="ECO:0000313" key="2">
    <source>
        <dbReference type="EMBL" id="LAB01225.1"/>
    </source>
</evidence>
<reference evidence="2" key="2">
    <citation type="submission" date="2017-11" db="EMBL/GenBank/DDBJ databases">
        <title>Coralsnake Venomics: Analyses of Venom Gland Transcriptomes and Proteomes of Six Brazilian Taxa.</title>
        <authorList>
            <person name="Aird S.D."/>
            <person name="Jorge da Silva N."/>
            <person name="Qiu L."/>
            <person name="Villar-Briones A."/>
            <person name="Aparecida-Saddi V."/>
            <person name="Campos-Telles M.P."/>
            <person name="Grau M."/>
            <person name="Mikheyev A.S."/>
        </authorList>
    </citation>
    <scope>NUCLEOTIDE SEQUENCE</scope>
    <source>
        <tissue evidence="2">Venom_gland</tissue>
    </source>
</reference>
<evidence type="ECO:0000256" key="1">
    <source>
        <dbReference type="SAM" id="MobiDB-lite"/>
    </source>
</evidence>
<organism evidence="2">
    <name type="scientific">Micrurus paraensis</name>
    <dbReference type="NCBI Taxonomy" id="1970185"/>
    <lineage>
        <taxon>Eukaryota</taxon>
        <taxon>Metazoa</taxon>
        <taxon>Chordata</taxon>
        <taxon>Craniata</taxon>
        <taxon>Vertebrata</taxon>
        <taxon>Euteleostomi</taxon>
        <taxon>Lepidosauria</taxon>
        <taxon>Squamata</taxon>
        <taxon>Bifurcata</taxon>
        <taxon>Unidentata</taxon>
        <taxon>Episquamata</taxon>
        <taxon>Toxicofera</taxon>
        <taxon>Serpentes</taxon>
        <taxon>Colubroidea</taxon>
        <taxon>Elapidae</taxon>
        <taxon>Elapinae</taxon>
        <taxon>Micrurus</taxon>
    </lineage>
</organism>
<dbReference type="AlphaFoldDB" id="A0A2D4JXP1"/>
<accession>A0A2D4JXP1</accession>
<feature type="region of interest" description="Disordered" evidence="1">
    <location>
        <begin position="46"/>
        <end position="66"/>
    </location>
</feature>
<name>A0A2D4JXP1_9SAUR</name>
<protein>
    <submittedName>
        <fullName evidence="2">Uncharacterized protein</fullName>
    </submittedName>
</protein>
<dbReference type="EMBL" id="IACL01022261">
    <property type="protein sequence ID" value="LAB01225.1"/>
    <property type="molecule type" value="Transcribed_RNA"/>
</dbReference>
<proteinExistence type="predicted"/>
<sequence length="111" mass="12554">MSMAILSHPGHGCPKGAFPRGNWTLRFFFERVSLFIQEASSSEAKHLQRKNQKIQSSPEKVPLGHYKEGPKTTISISESPCNLSKRIHGNGILIWPSQVFCMIVFLQYSHD</sequence>